<name>A0ABQ2CRE0_9GAMM</name>
<dbReference type="Proteomes" id="UP000633263">
    <property type="component" value="Unassembled WGS sequence"/>
</dbReference>
<evidence type="ECO:0000256" key="3">
    <source>
        <dbReference type="PIRNR" id="PIRNR029218"/>
    </source>
</evidence>
<dbReference type="Gene3D" id="3.30.2310.20">
    <property type="entry name" value="RelE-like"/>
    <property type="match status" value="1"/>
</dbReference>
<dbReference type="PIRSF" id="PIRSF029218">
    <property type="entry name" value="ParE"/>
    <property type="match status" value="1"/>
</dbReference>
<comment type="caution">
    <text evidence="4">The sequence shown here is derived from an EMBL/GenBank/DDBJ whole genome shotgun (WGS) entry which is preliminary data.</text>
</comment>
<dbReference type="PANTHER" id="PTHR33755">
    <property type="entry name" value="TOXIN PARE1-RELATED"/>
    <property type="match status" value="1"/>
</dbReference>
<comment type="similarity">
    <text evidence="1 3">Belongs to the RelE toxin family.</text>
</comment>
<evidence type="ECO:0000313" key="4">
    <source>
        <dbReference type="EMBL" id="GGI98606.1"/>
    </source>
</evidence>
<dbReference type="InterPro" id="IPR028344">
    <property type="entry name" value="ParE1/4"/>
</dbReference>
<proteinExistence type="inferred from homology"/>
<evidence type="ECO:0000313" key="5">
    <source>
        <dbReference type="Proteomes" id="UP000633263"/>
    </source>
</evidence>
<evidence type="ECO:0000256" key="2">
    <source>
        <dbReference type="ARBA" id="ARBA00022649"/>
    </source>
</evidence>
<organism evidence="4 5">
    <name type="scientific">Halopseudomonas pertucinogena</name>
    <dbReference type="NCBI Taxonomy" id="86175"/>
    <lineage>
        <taxon>Bacteria</taxon>
        <taxon>Pseudomonadati</taxon>
        <taxon>Pseudomonadota</taxon>
        <taxon>Gammaproteobacteria</taxon>
        <taxon>Pseudomonadales</taxon>
        <taxon>Pseudomonadaceae</taxon>
        <taxon>Halopseudomonas</taxon>
    </lineage>
</organism>
<protein>
    <recommendedName>
        <fullName evidence="3">Toxin</fullName>
    </recommendedName>
</protein>
<reference evidence="5" key="1">
    <citation type="journal article" date="2019" name="Int. J. Syst. Evol. Microbiol.">
        <title>The Global Catalogue of Microorganisms (GCM) 10K type strain sequencing project: providing services to taxonomists for standard genome sequencing and annotation.</title>
        <authorList>
            <consortium name="The Broad Institute Genomics Platform"/>
            <consortium name="The Broad Institute Genome Sequencing Center for Infectious Disease"/>
            <person name="Wu L."/>
            <person name="Ma J."/>
        </authorList>
    </citation>
    <scope>NUCLEOTIDE SEQUENCE [LARGE SCALE GENOMIC DNA]</scope>
    <source>
        <strain evidence="5">JCM 11590</strain>
    </source>
</reference>
<accession>A0ABQ2CRE0</accession>
<evidence type="ECO:0000256" key="1">
    <source>
        <dbReference type="ARBA" id="ARBA00006226"/>
    </source>
</evidence>
<dbReference type="EMBL" id="BMNN01000002">
    <property type="protein sequence ID" value="GGI98606.1"/>
    <property type="molecule type" value="Genomic_DNA"/>
</dbReference>
<keyword evidence="5" id="KW-1185">Reference proteome</keyword>
<keyword evidence="2" id="KW-1277">Toxin-antitoxin system</keyword>
<dbReference type="InterPro" id="IPR007712">
    <property type="entry name" value="RelE/ParE_toxin"/>
</dbReference>
<dbReference type="Pfam" id="PF05016">
    <property type="entry name" value="ParE_toxin"/>
    <property type="match status" value="1"/>
</dbReference>
<dbReference type="PANTHER" id="PTHR33755:SF9">
    <property type="entry name" value="TOXIN PARE1"/>
    <property type="match status" value="1"/>
</dbReference>
<dbReference type="InterPro" id="IPR051803">
    <property type="entry name" value="TA_system_RelE-like_toxin"/>
</dbReference>
<dbReference type="InterPro" id="IPR035093">
    <property type="entry name" value="RelE/ParE_toxin_dom_sf"/>
</dbReference>
<sequence length="111" mass="12834">MANYRLSNSADEDFENIFIYGVRRFGLRQAEQYAEGLEARFEQIAELPSLYPAADHIKPGYRLSVYISHTIYYRADEHEVLIVRILRNQEPSIALVEDPEGWCNIALLGSR</sequence>
<dbReference type="RefSeq" id="WP_188635908.1">
    <property type="nucleotide sequence ID" value="NZ_BMNN01000002.1"/>
</dbReference>
<gene>
    <name evidence="4" type="ORF">GCM10009083_14130</name>
</gene>